<organism evidence="1 2">
    <name type="scientific">Sphingomonas jejuensis</name>
    <dbReference type="NCBI Taxonomy" id="904715"/>
    <lineage>
        <taxon>Bacteria</taxon>
        <taxon>Pseudomonadati</taxon>
        <taxon>Pseudomonadota</taxon>
        <taxon>Alphaproteobacteria</taxon>
        <taxon>Sphingomonadales</taxon>
        <taxon>Sphingomonadaceae</taxon>
        <taxon>Sphingomonas</taxon>
    </lineage>
</organism>
<keyword evidence="2" id="KW-1185">Reference proteome</keyword>
<sequence length="129" mass="13481">MSMLALLLYAQPATLTAEDAMRAHRQMTAATSSLCPEARGAEEVVVCARNRDSQYRLPYPALRGPPDRRIPGEILPVALDAEAGSCGTVGQGYGCNGGLDVLGIAAMVVTRVVGLIEGTDPPPIPPPPE</sequence>
<protein>
    <submittedName>
        <fullName evidence="1">Uncharacterized protein</fullName>
    </submittedName>
</protein>
<evidence type="ECO:0000313" key="2">
    <source>
        <dbReference type="Proteomes" id="UP000734218"/>
    </source>
</evidence>
<dbReference type="EMBL" id="JAATJE010000001">
    <property type="protein sequence ID" value="NJC34252.1"/>
    <property type="molecule type" value="Genomic_DNA"/>
</dbReference>
<name>A0ABX0XN08_9SPHN</name>
<proteinExistence type="predicted"/>
<evidence type="ECO:0000313" key="1">
    <source>
        <dbReference type="EMBL" id="NJC34252.1"/>
    </source>
</evidence>
<accession>A0ABX0XN08</accession>
<reference evidence="1 2" key="1">
    <citation type="submission" date="2020-03" db="EMBL/GenBank/DDBJ databases">
        <title>Genomic Encyclopedia of Type Strains, Phase IV (KMG-IV): sequencing the most valuable type-strain genomes for metagenomic binning, comparative biology and taxonomic classification.</title>
        <authorList>
            <person name="Goeker M."/>
        </authorList>
    </citation>
    <scope>NUCLEOTIDE SEQUENCE [LARGE SCALE GENOMIC DNA]</scope>
    <source>
        <strain evidence="1 2">DSM 27651</strain>
    </source>
</reference>
<comment type="caution">
    <text evidence="1">The sequence shown here is derived from an EMBL/GenBank/DDBJ whole genome shotgun (WGS) entry which is preliminary data.</text>
</comment>
<dbReference type="RefSeq" id="WP_167954114.1">
    <property type="nucleotide sequence ID" value="NZ_JAATJE010000001.1"/>
</dbReference>
<dbReference type="Proteomes" id="UP000734218">
    <property type="component" value="Unassembled WGS sequence"/>
</dbReference>
<gene>
    <name evidence="1" type="ORF">GGR88_001726</name>
</gene>